<evidence type="ECO:0000313" key="2">
    <source>
        <dbReference type="EMBL" id="USG64810.1"/>
    </source>
</evidence>
<dbReference type="Proteomes" id="UP001056500">
    <property type="component" value="Chromosome"/>
</dbReference>
<organism evidence="2 3">
    <name type="scientific">Brevibacillus ruminantium</name>
    <dbReference type="NCBI Taxonomy" id="2950604"/>
    <lineage>
        <taxon>Bacteria</taxon>
        <taxon>Bacillati</taxon>
        <taxon>Bacillota</taxon>
        <taxon>Bacilli</taxon>
        <taxon>Bacillales</taxon>
        <taxon>Paenibacillaceae</taxon>
        <taxon>Brevibacillus</taxon>
    </lineage>
</organism>
<dbReference type="EMBL" id="CP098755">
    <property type="protein sequence ID" value="USG64810.1"/>
    <property type="molecule type" value="Genomic_DNA"/>
</dbReference>
<keyword evidence="3" id="KW-1185">Reference proteome</keyword>
<name>A0ABY4WG50_9BACL</name>
<dbReference type="PANTHER" id="PTHR33990:SF1">
    <property type="entry name" value="PROTEIN YJDN"/>
    <property type="match status" value="1"/>
</dbReference>
<dbReference type="InterPro" id="IPR028973">
    <property type="entry name" value="PhnB-like"/>
</dbReference>
<dbReference type="RefSeq" id="WP_251871919.1">
    <property type="nucleotide sequence ID" value="NZ_CP098755.1"/>
</dbReference>
<dbReference type="CDD" id="cd06588">
    <property type="entry name" value="PhnB_like"/>
    <property type="match status" value="1"/>
</dbReference>
<dbReference type="SUPFAM" id="SSF54593">
    <property type="entry name" value="Glyoxalase/Bleomycin resistance protein/Dihydroxybiphenyl dioxygenase"/>
    <property type="match status" value="1"/>
</dbReference>
<evidence type="ECO:0000259" key="1">
    <source>
        <dbReference type="Pfam" id="PF06983"/>
    </source>
</evidence>
<feature type="domain" description="PhnB-like" evidence="1">
    <location>
        <begin position="6"/>
        <end position="135"/>
    </location>
</feature>
<dbReference type="Pfam" id="PF06983">
    <property type="entry name" value="3-dmu-9_3-mt"/>
    <property type="match status" value="1"/>
</dbReference>
<dbReference type="Gene3D" id="3.10.180.10">
    <property type="entry name" value="2,3-Dihydroxybiphenyl 1,2-Dioxygenase, domain 1"/>
    <property type="match status" value="1"/>
</dbReference>
<accession>A0ABY4WG50</accession>
<dbReference type="InterPro" id="IPR029068">
    <property type="entry name" value="Glyas_Bleomycin-R_OHBP_Dase"/>
</dbReference>
<reference evidence="2" key="1">
    <citation type="submission" date="2022-06" db="EMBL/GenBank/DDBJ databases">
        <title>Genome sequencing of Brevibacillus sp. BB3-R1.</title>
        <authorList>
            <person name="Heo J."/>
            <person name="Lee D."/>
            <person name="Won M."/>
            <person name="Han B.-H."/>
            <person name="Hong S.-B."/>
            <person name="Kwon S.-W."/>
        </authorList>
    </citation>
    <scope>NUCLEOTIDE SEQUENCE</scope>
    <source>
        <strain evidence="2">BB3-R1</strain>
    </source>
</reference>
<evidence type="ECO:0000313" key="3">
    <source>
        <dbReference type="Proteomes" id="UP001056500"/>
    </source>
</evidence>
<sequence>MTVRLFPYLIMNGNAKEAIAFYEKALEAQVVFSTSFGDMPENPEFTMPEEAKGLVAHATIKVGETDMMFSDAFPGQPHQIGNQVTICVTTNDKEKAKQFFDALQEGGQVQMPLQETHFSPAYGIVTDKFGVTFQIFTEGQQQ</sequence>
<protein>
    <submittedName>
        <fullName evidence="2">VOC family protein</fullName>
    </submittedName>
</protein>
<dbReference type="PANTHER" id="PTHR33990">
    <property type="entry name" value="PROTEIN YJDN-RELATED"/>
    <property type="match status" value="1"/>
</dbReference>
<proteinExistence type="predicted"/>
<gene>
    <name evidence="2" type="ORF">NDK47_22210</name>
</gene>